<dbReference type="PANTHER" id="PTHR35526:SF3">
    <property type="entry name" value="ANTI-SIGMA-F FACTOR RSBW"/>
    <property type="match status" value="1"/>
</dbReference>
<name>A0ABS8B2Y3_9ACTN</name>
<organism evidence="3 4">
    <name type="scientific">Streptomyces antimicrobicus</name>
    <dbReference type="NCBI Taxonomy" id="2883108"/>
    <lineage>
        <taxon>Bacteria</taxon>
        <taxon>Bacillati</taxon>
        <taxon>Actinomycetota</taxon>
        <taxon>Actinomycetes</taxon>
        <taxon>Kitasatosporales</taxon>
        <taxon>Streptomycetaceae</taxon>
        <taxon>Streptomyces</taxon>
    </lineage>
</organism>
<feature type="domain" description="Histidine kinase/HSP90-like ATPase" evidence="2">
    <location>
        <begin position="9"/>
        <end position="101"/>
    </location>
</feature>
<keyword evidence="3" id="KW-0067">ATP-binding</keyword>
<comment type="caution">
    <text evidence="3">The sequence shown here is derived from an EMBL/GenBank/DDBJ whole genome shotgun (WGS) entry which is preliminary data.</text>
</comment>
<dbReference type="Pfam" id="PF13581">
    <property type="entry name" value="HATPase_c_2"/>
    <property type="match status" value="1"/>
</dbReference>
<dbReference type="SUPFAM" id="SSF55874">
    <property type="entry name" value="ATPase domain of HSP90 chaperone/DNA topoisomerase II/histidine kinase"/>
    <property type="match status" value="1"/>
</dbReference>
<dbReference type="Proteomes" id="UP001199054">
    <property type="component" value="Unassembled WGS sequence"/>
</dbReference>
<dbReference type="Gene3D" id="3.30.565.10">
    <property type="entry name" value="Histidine kinase-like ATPase, C-terminal domain"/>
    <property type="match status" value="1"/>
</dbReference>
<dbReference type="InterPro" id="IPR050267">
    <property type="entry name" value="Anti-sigma-factor_SerPK"/>
</dbReference>
<sequence>MRERLFPRSRQSVHAARHFSAETLDVWGVTWRRDDMLLCVSELATNALRHGVPPGRGYRVRLLAYEGGVRIEVHDSGPGLSRTRITAEGMGLRVVAATADRWGVLPRWPGKVVHCEFGSPGGAGPLRGAT</sequence>
<reference evidence="3 4" key="1">
    <citation type="submission" date="2021-10" db="EMBL/GenBank/DDBJ databases">
        <title>Streptomyces sp. strain SMC 277, a novel streptomycete isolated from soil.</title>
        <authorList>
            <person name="Chanama M."/>
        </authorList>
    </citation>
    <scope>NUCLEOTIDE SEQUENCE [LARGE SCALE GENOMIC DNA]</scope>
    <source>
        <strain evidence="3 4">SMC 277</strain>
    </source>
</reference>
<gene>
    <name evidence="3" type="ORF">LG632_06195</name>
</gene>
<keyword evidence="3" id="KW-0547">Nucleotide-binding</keyword>
<dbReference type="CDD" id="cd16936">
    <property type="entry name" value="HATPase_RsbW-like"/>
    <property type="match status" value="1"/>
</dbReference>
<evidence type="ECO:0000313" key="3">
    <source>
        <dbReference type="EMBL" id="MCB5178975.1"/>
    </source>
</evidence>
<keyword evidence="1" id="KW-0723">Serine/threonine-protein kinase</keyword>
<protein>
    <submittedName>
        <fullName evidence="3">ATP-binding protein</fullName>
    </submittedName>
</protein>
<dbReference type="PANTHER" id="PTHR35526">
    <property type="entry name" value="ANTI-SIGMA-F FACTOR RSBW-RELATED"/>
    <property type="match status" value="1"/>
</dbReference>
<dbReference type="GO" id="GO:0005524">
    <property type="term" value="F:ATP binding"/>
    <property type="evidence" value="ECO:0007669"/>
    <property type="project" value="UniProtKB-KW"/>
</dbReference>
<dbReference type="InterPro" id="IPR003594">
    <property type="entry name" value="HATPase_dom"/>
</dbReference>
<accession>A0ABS8B2Y3</accession>
<dbReference type="EMBL" id="JAJAUY010000014">
    <property type="protein sequence ID" value="MCB5178975.1"/>
    <property type="molecule type" value="Genomic_DNA"/>
</dbReference>
<keyword evidence="1" id="KW-0808">Transferase</keyword>
<keyword evidence="1" id="KW-0418">Kinase</keyword>
<evidence type="ECO:0000256" key="1">
    <source>
        <dbReference type="ARBA" id="ARBA00022527"/>
    </source>
</evidence>
<evidence type="ECO:0000259" key="2">
    <source>
        <dbReference type="Pfam" id="PF13581"/>
    </source>
</evidence>
<proteinExistence type="predicted"/>
<dbReference type="InterPro" id="IPR036890">
    <property type="entry name" value="HATPase_C_sf"/>
</dbReference>
<evidence type="ECO:0000313" key="4">
    <source>
        <dbReference type="Proteomes" id="UP001199054"/>
    </source>
</evidence>
<keyword evidence="4" id="KW-1185">Reference proteome</keyword>